<proteinExistence type="predicted"/>
<dbReference type="Proteomes" id="UP000008743">
    <property type="component" value="Unassembled WGS sequence"/>
</dbReference>
<evidence type="ECO:0000313" key="3">
    <source>
        <dbReference type="Proteomes" id="UP000008743"/>
    </source>
</evidence>
<name>A0A0D2VMI6_CAPO3</name>
<reference evidence="3" key="1">
    <citation type="submission" date="2011-02" db="EMBL/GenBank/DDBJ databases">
        <title>The Genome Sequence of Capsaspora owczarzaki ATCC 30864.</title>
        <authorList>
            <person name="Russ C."/>
            <person name="Cuomo C."/>
            <person name="Burger G."/>
            <person name="Gray M.W."/>
            <person name="Holland P.W.H."/>
            <person name="King N."/>
            <person name="Lang F.B.F."/>
            <person name="Roger A.J."/>
            <person name="Ruiz-Trillo I."/>
            <person name="Young S.K."/>
            <person name="Zeng Q."/>
            <person name="Gargeya S."/>
            <person name="Alvarado L."/>
            <person name="Berlin A."/>
            <person name="Chapman S.B."/>
            <person name="Chen Z."/>
            <person name="Freedman E."/>
            <person name="Gellesch M."/>
            <person name="Goldberg J."/>
            <person name="Griggs A."/>
            <person name="Gujja S."/>
            <person name="Heilman E."/>
            <person name="Heiman D."/>
            <person name="Howarth C."/>
            <person name="Mehta T."/>
            <person name="Neiman D."/>
            <person name="Pearson M."/>
            <person name="Roberts A."/>
            <person name="Saif S."/>
            <person name="Shea T."/>
            <person name="Shenoy N."/>
            <person name="Sisk P."/>
            <person name="Stolte C."/>
            <person name="Sykes S."/>
            <person name="White J."/>
            <person name="Yandava C."/>
            <person name="Haas B."/>
            <person name="Nusbaum C."/>
            <person name="Birren B."/>
        </authorList>
    </citation>
    <scope>NUCLEOTIDE SEQUENCE</scope>
    <source>
        <strain evidence="3">ATCC 30864</strain>
    </source>
</reference>
<feature type="region of interest" description="Disordered" evidence="1">
    <location>
        <begin position="33"/>
        <end position="67"/>
    </location>
</feature>
<sequence length="100" mass="11213">MRDWDSVCTGCIRRGALSKQGACIVVLPSRPTAPSHPSFPYPPHSLLGPSPHRHTQRGRGQTRQALPWPMARVCARAPSVYKASRWPLPQPRFFSNETRV</sequence>
<protein>
    <submittedName>
        <fullName evidence="2">Uncharacterized protein</fullName>
    </submittedName>
</protein>
<organism evidence="2 3">
    <name type="scientific">Capsaspora owczarzaki (strain ATCC 30864)</name>
    <dbReference type="NCBI Taxonomy" id="595528"/>
    <lineage>
        <taxon>Eukaryota</taxon>
        <taxon>Filasterea</taxon>
        <taxon>Capsaspora</taxon>
    </lineage>
</organism>
<dbReference type="AlphaFoldDB" id="A0A0D2VMI6"/>
<gene>
    <name evidence="2" type="ORF">CAOG_009559</name>
</gene>
<evidence type="ECO:0000313" key="2">
    <source>
        <dbReference type="EMBL" id="KJE91382.1"/>
    </source>
</evidence>
<evidence type="ECO:0000256" key="1">
    <source>
        <dbReference type="SAM" id="MobiDB-lite"/>
    </source>
</evidence>
<accession>A0A0D2VMI6</accession>
<keyword evidence="3" id="KW-1185">Reference proteome</keyword>
<dbReference type="EMBL" id="KE346362">
    <property type="protein sequence ID" value="KJE91382.1"/>
    <property type="molecule type" value="Genomic_DNA"/>
</dbReference>
<dbReference type="InParanoid" id="A0A0D2VMI6"/>